<dbReference type="Pfam" id="PF11444">
    <property type="entry name" value="DUF2895"/>
    <property type="match status" value="1"/>
</dbReference>
<keyword evidence="1" id="KW-0472">Membrane</keyword>
<gene>
    <name evidence="2" type="ORF">NCTC12120_01861</name>
</gene>
<evidence type="ECO:0000256" key="1">
    <source>
        <dbReference type="SAM" id="Phobius"/>
    </source>
</evidence>
<organism evidence="2 3">
    <name type="scientific">Cedecea neteri</name>
    <dbReference type="NCBI Taxonomy" id="158822"/>
    <lineage>
        <taxon>Bacteria</taxon>
        <taxon>Pseudomonadati</taxon>
        <taxon>Pseudomonadota</taxon>
        <taxon>Gammaproteobacteria</taxon>
        <taxon>Enterobacterales</taxon>
        <taxon>Enterobacteriaceae</taxon>
        <taxon>Cedecea</taxon>
    </lineage>
</organism>
<name>A0A2X2T7J7_9ENTR</name>
<proteinExistence type="predicted"/>
<keyword evidence="1" id="KW-1133">Transmembrane helix</keyword>
<protein>
    <submittedName>
        <fullName evidence="2">Integrating conjugative element protein, PFL_4703 family</fullName>
    </submittedName>
</protein>
<reference evidence="2 3" key="1">
    <citation type="submission" date="2018-06" db="EMBL/GenBank/DDBJ databases">
        <authorList>
            <consortium name="Pathogen Informatics"/>
            <person name="Doyle S."/>
        </authorList>
    </citation>
    <scope>NUCLEOTIDE SEQUENCE [LARGE SCALE GENOMIC DNA]</scope>
    <source>
        <strain evidence="2 3">NCTC12120</strain>
    </source>
</reference>
<dbReference type="AlphaFoldDB" id="A0A2X2T7J7"/>
<evidence type="ECO:0000313" key="2">
    <source>
        <dbReference type="EMBL" id="SQA98011.1"/>
    </source>
</evidence>
<feature type="transmembrane region" description="Helical" evidence="1">
    <location>
        <begin position="64"/>
        <end position="83"/>
    </location>
</feature>
<keyword evidence="1" id="KW-0812">Transmembrane</keyword>
<dbReference type="Proteomes" id="UP000251197">
    <property type="component" value="Unassembled WGS sequence"/>
</dbReference>
<dbReference type="InterPro" id="IPR021548">
    <property type="entry name" value="DUF2895"/>
</dbReference>
<dbReference type="NCBIfam" id="TIGR03746">
    <property type="entry name" value="conj_TIGR03746"/>
    <property type="match status" value="1"/>
</dbReference>
<sequence>MRLKRGKPENFYLAADGDEKAATGRRRPITDYHLAGLVSAPQREVVMSRFRHALQNRDQHIRTLRVACGVLLLLLLVTLGGWMRAPDRLTLHIPPDLRTGSTRPWWEVPVPTVYSFAFYIFQQLNAWPKNGAVDYPAKIAALSPYLTPACKSFLEADAKTRTDSGELADRVRVVYEVPGRGYNGSSVTVYDRDSWRVRLDVVADEYFQAEPVKRALVRFPLKVVRWSGDAERNPFGLALDCYDGVPQRLEAAPVAAKPAQQGVFP</sequence>
<accession>A0A2X2T7J7</accession>
<dbReference type="EMBL" id="UAVU01000003">
    <property type="protein sequence ID" value="SQA98011.1"/>
    <property type="molecule type" value="Genomic_DNA"/>
</dbReference>
<evidence type="ECO:0000313" key="3">
    <source>
        <dbReference type="Proteomes" id="UP000251197"/>
    </source>
</evidence>